<protein>
    <submittedName>
        <fullName evidence="1">Predicted peroxiredoxin</fullName>
    </submittedName>
</protein>
<dbReference type="KEGG" id="nur:ATY38_07805"/>
<keyword evidence="2" id="KW-1185">Reference proteome</keyword>
<dbReference type="Pfam" id="PF02635">
    <property type="entry name" value="DsrE"/>
    <property type="match status" value="1"/>
</dbReference>
<accession>A0A1H2GPN1</accession>
<organism evidence="1 2">
    <name type="scientific">Nitrosomonas ureae</name>
    <dbReference type="NCBI Taxonomy" id="44577"/>
    <lineage>
        <taxon>Bacteria</taxon>
        <taxon>Pseudomonadati</taxon>
        <taxon>Pseudomonadota</taxon>
        <taxon>Betaproteobacteria</taxon>
        <taxon>Nitrosomonadales</taxon>
        <taxon>Nitrosomonadaceae</taxon>
        <taxon>Nitrosomonas</taxon>
    </lineage>
</organism>
<dbReference type="AlphaFoldDB" id="A0A1H2GPN1"/>
<dbReference type="EMBL" id="FNLN01000035">
    <property type="protein sequence ID" value="SDU21544.1"/>
    <property type="molecule type" value="Genomic_DNA"/>
</dbReference>
<gene>
    <name evidence="1" type="ORF">SAMN05216406_13515</name>
</gene>
<evidence type="ECO:0000313" key="1">
    <source>
        <dbReference type="EMBL" id="SDU21544.1"/>
    </source>
</evidence>
<reference evidence="2" key="1">
    <citation type="submission" date="2016-10" db="EMBL/GenBank/DDBJ databases">
        <authorList>
            <person name="Varghese N."/>
            <person name="Submissions S."/>
        </authorList>
    </citation>
    <scope>NUCLEOTIDE SEQUENCE [LARGE SCALE GENOMIC DNA]</scope>
    <source>
        <strain evidence="2">Nm10</strain>
    </source>
</reference>
<dbReference type="SUPFAM" id="SSF75169">
    <property type="entry name" value="DsrEFH-like"/>
    <property type="match status" value="1"/>
</dbReference>
<name>A0A1H2GPN1_9PROT</name>
<dbReference type="RefSeq" id="WP_062558810.1">
    <property type="nucleotide sequence ID" value="NZ_CP013341.1"/>
</dbReference>
<proteinExistence type="predicted"/>
<dbReference type="InterPro" id="IPR003787">
    <property type="entry name" value="Sulphur_relay_DsrE/F-like"/>
</dbReference>
<evidence type="ECO:0000313" key="2">
    <source>
        <dbReference type="Proteomes" id="UP000182882"/>
    </source>
</evidence>
<dbReference type="Gene3D" id="3.40.1260.10">
    <property type="entry name" value="DsrEFH-like"/>
    <property type="match status" value="1"/>
</dbReference>
<sequence>MHYVISTTWGPTDVTRAALPFIFAASALQAEDTVMIMLFHDAVTIAIDGTHQKMIPFGPPSKFAEVFSNSNAKVLVCKPCAEARTIREDMLVKNAIFGGMDDLHQDVSRPDAKFISF</sequence>
<dbReference type="InterPro" id="IPR027396">
    <property type="entry name" value="DsrEFH-like"/>
</dbReference>
<dbReference type="Proteomes" id="UP000182882">
    <property type="component" value="Unassembled WGS sequence"/>
</dbReference>